<name>A0ABY0ETX5_9BACT</name>
<feature type="non-terminal residue" evidence="1">
    <location>
        <position position="59"/>
    </location>
</feature>
<dbReference type="SUPFAM" id="SSF51905">
    <property type="entry name" value="FAD/NAD(P)-binding domain"/>
    <property type="match status" value="1"/>
</dbReference>
<gene>
    <name evidence="1" type="ORF">CRU87_09950</name>
</gene>
<comment type="caution">
    <text evidence="1">The sequence shown here is derived from an EMBL/GenBank/DDBJ whole genome shotgun (WGS) entry which is preliminary data.</text>
</comment>
<dbReference type="EMBL" id="PDKD01000067">
    <property type="protein sequence ID" value="RXJ88420.1"/>
    <property type="molecule type" value="Genomic_DNA"/>
</dbReference>
<accession>A0ABY0ETX5</accession>
<organism evidence="1 2">
    <name type="scientific">Aliarcobacter trophiarum LMG 25534</name>
    <dbReference type="NCBI Taxonomy" id="1032241"/>
    <lineage>
        <taxon>Bacteria</taxon>
        <taxon>Pseudomonadati</taxon>
        <taxon>Campylobacterota</taxon>
        <taxon>Epsilonproteobacteria</taxon>
        <taxon>Campylobacterales</taxon>
        <taxon>Arcobacteraceae</taxon>
        <taxon>Aliarcobacter</taxon>
    </lineage>
</organism>
<dbReference type="Gene3D" id="3.50.50.60">
    <property type="entry name" value="FAD/NAD(P)-binding domain"/>
    <property type="match status" value="1"/>
</dbReference>
<evidence type="ECO:0000313" key="2">
    <source>
        <dbReference type="Proteomes" id="UP000289132"/>
    </source>
</evidence>
<evidence type="ECO:0000313" key="1">
    <source>
        <dbReference type="EMBL" id="RXJ88420.1"/>
    </source>
</evidence>
<dbReference type="Proteomes" id="UP000289132">
    <property type="component" value="Unassembled WGS sequence"/>
</dbReference>
<sequence length="59" mass="6462">MSALHEHYAGSSQDIVIIGSGFAAQQLVKSLRKLDGERPIRLITADNGNEYNKPDLSHV</sequence>
<keyword evidence="2" id="KW-1185">Reference proteome</keyword>
<protein>
    <submittedName>
        <fullName evidence="1">FAD-dependent oxidoreductase</fullName>
    </submittedName>
</protein>
<dbReference type="InterPro" id="IPR036188">
    <property type="entry name" value="FAD/NAD-bd_sf"/>
</dbReference>
<reference evidence="1 2" key="1">
    <citation type="submission" date="2017-10" db="EMBL/GenBank/DDBJ databases">
        <title>Genomics of the genus Arcobacter.</title>
        <authorList>
            <person name="Perez-Cataluna A."/>
            <person name="Figueras M.J."/>
        </authorList>
    </citation>
    <scope>NUCLEOTIDE SEQUENCE [LARGE SCALE GENOMIC DNA]</scope>
    <source>
        <strain evidence="1 2">LMG 25534</strain>
    </source>
</reference>
<proteinExistence type="predicted"/>